<dbReference type="Gene3D" id="1.10.10.10">
    <property type="entry name" value="Winged helix-like DNA-binding domain superfamily/Winged helix DNA-binding domain"/>
    <property type="match status" value="1"/>
</dbReference>
<dbReference type="InterPro" id="IPR013324">
    <property type="entry name" value="RNA_pol_sigma_r3/r4-like"/>
</dbReference>
<organism evidence="2 3">
    <name type="scientific">Streptomyces fructofermentans</name>
    <dbReference type="NCBI Taxonomy" id="152141"/>
    <lineage>
        <taxon>Bacteria</taxon>
        <taxon>Bacillati</taxon>
        <taxon>Actinomycetota</taxon>
        <taxon>Actinomycetes</taxon>
        <taxon>Kitasatosporales</taxon>
        <taxon>Streptomycetaceae</taxon>
        <taxon>Streptomyces</taxon>
    </lineage>
</organism>
<dbReference type="InterPro" id="IPR052704">
    <property type="entry name" value="ECF_Sigma-70_Domain"/>
</dbReference>
<dbReference type="InterPro" id="IPR007627">
    <property type="entry name" value="RNA_pol_sigma70_r2"/>
</dbReference>
<dbReference type="GO" id="GO:0006352">
    <property type="term" value="P:DNA-templated transcription initiation"/>
    <property type="evidence" value="ECO:0007669"/>
    <property type="project" value="InterPro"/>
</dbReference>
<dbReference type="EMBL" id="BMWD01000019">
    <property type="protein sequence ID" value="GGX76191.1"/>
    <property type="molecule type" value="Genomic_DNA"/>
</dbReference>
<proteinExistence type="predicted"/>
<gene>
    <name evidence="2" type="ORF">GCM10010515_49810</name>
</gene>
<feature type="domain" description="RNA polymerase sigma-70 region 2" evidence="1">
    <location>
        <begin position="19"/>
        <end position="81"/>
    </location>
</feature>
<dbReference type="PANTHER" id="PTHR30173">
    <property type="entry name" value="SIGMA 19 FACTOR"/>
    <property type="match status" value="1"/>
</dbReference>
<evidence type="ECO:0000313" key="2">
    <source>
        <dbReference type="EMBL" id="GGX76191.1"/>
    </source>
</evidence>
<reference evidence="2" key="1">
    <citation type="journal article" date="2014" name="Int. J. Syst. Evol. Microbiol.">
        <title>Complete genome sequence of Corynebacterium casei LMG S-19264T (=DSM 44701T), isolated from a smear-ripened cheese.</title>
        <authorList>
            <consortium name="US DOE Joint Genome Institute (JGI-PGF)"/>
            <person name="Walter F."/>
            <person name="Albersmeier A."/>
            <person name="Kalinowski J."/>
            <person name="Ruckert C."/>
        </authorList>
    </citation>
    <scope>NUCLEOTIDE SEQUENCE</scope>
    <source>
        <strain evidence="2">JCM 4956</strain>
    </source>
</reference>
<evidence type="ECO:0000259" key="1">
    <source>
        <dbReference type="Pfam" id="PF04542"/>
    </source>
</evidence>
<evidence type="ECO:0000313" key="3">
    <source>
        <dbReference type="Proteomes" id="UP000645555"/>
    </source>
</evidence>
<dbReference type="GO" id="GO:0016987">
    <property type="term" value="F:sigma factor activity"/>
    <property type="evidence" value="ECO:0007669"/>
    <property type="project" value="TreeGrafter"/>
</dbReference>
<accession>A0A918KW19</accession>
<reference evidence="2" key="2">
    <citation type="submission" date="2020-09" db="EMBL/GenBank/DDBJ databases">
        <authorList>
            <person name="Sun Q."/>
            <person name="Ohkuma M."/>
        </authorList>
    </citation>
    <scope>NUCLEOTIDE SEQUENCE</scope>
    <source>
        <strain evidence="2">JCM 4956</strain>
    </source>
</reference>
<dbReference type="SUPFAM" id="SSF88946">
    <property type="entry name" value="Sigma2 domain of RNA polymerase sigma factors"/>
    <property type="match status" value="1"/>
</dbReference>
<protein>
    <recommendedName>
        <fullName evidence="1">RNA polymerase sigma-70 region 2 domain-containing protein</fullName>
    </recommendedName>
</protein>
<dbReference type="Gene3D" id="1.10.1740.10">
    <property type="match status" value="1"/>
</dbReference>
<dbReference type="Proteomes" id="UP000645555">
    <property type="component" value="Unassembled WGS sequence"/>
</dbReference>
<name>A0A918KW19_9ACTN</name>
<keyword evidence="3" id="KW-1185">Reference proteome</keyword>
<dbReference type="PANTHER" id="PTHR30173:SF36">
    <property type="entry name" value="ECF RNA POLYMERASE SIGMA FACTOR SIGJ"/>
    <property type="match status" value="1"/>
</dbReference>
<sequence length="174" mass="18742">MHVETSTSGSRTEEEGCVFAELRPHLFDIAYRVLGSTSDAEDVVREVLLHWRDADRSAVASPAAYLSRTAARLAVDAAESARMRRESYIGPWLPDPVDTATGPGEDLQRAGAVDLALLVVLDELDPTERAACVLREGFAYGDAEIAEILRLSPAGVRTIVDRTLDHLASGPAGQ</sequence>
<dbReference type="InterPro" id="IPR036388">
    <property type="entry name" value="WH-like_DNA-bd_sf"/>
</dbReference>
<comment type="caution">
    <text evidence="2">The sequence shown here is derived from an EMBL/GenBank/DDBJ whole genome shotgun (WGS) entry which is preliminary data.</text>
</comment>
<dbReference type="AlphaFoldDB" id="A0A918KW19"/>
<dbReference type="SUPFAM" id="SSF88659">
    <property type="entry name" value="Sigma3 and sigma4 domains of RNA polymerase sigma factors"/>
    <property type="match status" value="1"/>
</dbReference>
<dbReference type="RefSeq" id="WP_190037790.1">
    <property type="nucleotide sequence ID" value="NZ_BMWD01000019.1"/>
</dbReference>
<dbReference type="Pfam" id="PF04542">
    <property type="entry name" value="Sigma70_r2"/>
    <property type="match status" value="1"/>
</dbReference>
<dbReference type="InterPro" id="IPR013325">
    <property type="entry name" value="RNA_pol_sigma_r2"/>
</dbReference>